<dbReference type="EMBL" id="LXQD01000039">
    <property type="protein sequence ID" value="RCJ40871.1"/>
    <property type="molecule type" value="Genomic_DNA"/>
</dbReference>
<dbReference type="PANTHER" id="PTHR43140">
    <property type="entry name" value="TYPE-1 RESTRICTION ENZYME ECOKI SPECIFICITY PROTEIN"/>
    <property type="match status" value="1"/>
</dbReference>
<accession>A0A367RYG7</accession>
<dbReference type="GO" id="GO:0009307">
    <property type="term" value="P:DNA restriction-modification system"/>
    <property type="evidence" value="ECO:0007669"/>
    <property type="project" value="UniProtKB-KW"/>
</dbReference>
<dbReference type="SUPFAM" id="SSF116734">
    <property type="entry name" value="DNA methylase specificity domain"/>
    <property type="match status" value="2"/>
</dbReference>
<dbReference type="Pfam" id="PF01420">
    <property type="entry name" value="Methylase_S"/>
    <property type="match status" value="2"/>
</dbReference>
<evidence type="ECO:0000256" key="3">
    <source>
        <dbReference type="ARBA" id="ARBA00023125"/>
    </source>
</evidence>
<sequence length="426" mass="48547">MKFERYPAYKDSGVECLGNVPEHWRVRRIKDFSSVVRGGSPRPAGDLKFYEGDIPFLKVGDLTSNEELYLSTYTHTIKKAGLTSTRFIPRNTLLLTNSGATLGIPKICTFPTTFNDGIAAFIHLKNIHQVLLFYFLKNRTKWYLNQASLGQGQPNLNTEIIGNTFIACPPLPEQKTIAHYIDTKTAQIDRKIGLLTQKANLYSNLKQSLINETVTRGLDKSVPMKDSEIDWIGEVPVHWTLNRHKDNFIFVNKRCDDSTLTKVGLENIESKTGRFITTETEFDGDGIEFVQNDILFGKLRPYLAKVYLSEFRGNAIGDIFVYRPKRYIYPKFAQYLMISSRYIDVINSSTIGAKMPRVSSSFIADLIVAMPLFHEQKAIADYLDTKTTQIDQIIQTINTQIKKLKELRKTLINDVVTGKIRVTEHQ</sequence>
<comment type="similarity">
    <text evidence="1">Belongs to the type-I restriction system S methylase family.</text>
</comment>
<dbReference type="InterPro" id="IPR000055">
    <property type="entry name" value="Restrct_endonuc_typeI_TRD"/>
</dbReference>
<dbReference type="InterPro" id="IPR044946">
    <property type="entry name" value="Restrct_endonuc_typeI_TRD_sf"/>
</dbReference>
<dbReference type="Gene3D" id="3.90.220.20">
    <property type="entry name" value="DNA methylase specificity domains"/>
    <property type="match status" value="2"/>
</dbReference>
<evidence type="ECO:0000256" key="4">
    <source>
        <dbReference type="ARBA" id="ARBA00038652"/>
    </source>
</evidence>
<dbReference type="GO" id="GO:0003677">
    <property type="term" value="F:DNA binding"/>
    <property type="evidence" value="ECO:0007669"/>
    <property type="project" value="UniProtKB-KW"/>
</dbReference>
<gene>
    <name evidence="6" type="ORF">A6770_37230</name>
</gene>
<evidence type="ECO:0000259" key="5">
    <source>
        <dbReference type="Pfam" id="PF01420"/>
    </source>
</evidence>
<feature type="domain" description="Type I restriction modification DNA specificity" evidence="5">
    <location>
        <begin position="291"/>
        <end position="402"/>
    </location>
</feature>
<dbReference type="Gene3D" id="1.10.287.1120">
    <property type="entry name" value="Bipartite methylase S protein"/>
    <property type="match status" value="1"/>
</dbReference>
<evidence type="ECO:0000256" key="2">
    <source>
        <dbReference type="ARBA" id="ARBA00022747"/>
    </source>
</evidence>
<evidence type="ECO:0000256" key="1">
    <source>
        <dbReference type="ARBA" id="ARBA00010923"/>
    </source>
</evidence>
<evidence type="ECO:0000313" key="7">
    <source>
        <dbReference type="Proteomes" id="UP000252107"/>
    </source>
</evidence>
<keyword evidence="7" id="KW-1185">Reference proteome</keyword>
<keyword evidence="2" id="KW-0680">Restriction system</keyword>
<dbReference type="Proteomes" id="UP000252107">
    <property type="component" value="Unassembled WGS sequence"/>
</dbReference>
<protein>
    <recommendedName>
        <fullName evidence="5">Type I restriction modification DNA specificity domain-containing protein</fullName>
    </recommendedName>
</protein>
<comment type="caution">
    <text evidence="6">The sequence shown here is derived from an EMBL/GenBank/DDBJ whole genome shotgun (WGS) entry which is preliminary data.</text>
</comment>
<feature type="domain" description="Type I restriction modification DNA specificity" evidence="5">
    <location>
        <begin position="21"/>
        <end position="188"/>
    </location>
</feature>
<dbReference type="PANTHER" id="PTHR43140:SF1">
    <property type="entry name" value="TYPE I RESTRICTION ENZYME ECOKI SPECIFICITY SUBUNIT"/>
    <property type="match status" value="1"/>
</dbReference>
<evidence type="ECO:0000313" key="6">
    <source>
        <dbReference type="EMBL" id="RCJ40871.1"/>
    </source>
</evidence>
<dbReference type="InterPro" id="IPR051212">
    <property type="entry name" value="Type-I_RE_S_subunit"/>
</dbReference>
<keyword evidence="3" id="KW-0238">DNA-binding</keyword>
<dbReference type="AlphaFoldDB" id="A0A367RYG7"/>
<reference evidence="6" key="1">
    <citation type="submission" date="2016-04" db="EMBL/GenBank/DDBJ databases">
        <authorList>
            <person name="Tabuchi Yagui T.R."/>
        </authorList>
    </citation>
    <scope>NUCLEOTIDE SEQUENCE [LARGE SCALE GENOMIC DNA]</scope>
    <source>
        <strain evidence="6">NIES-26</strain>
    </source>
</reference>
<organism evidence="6 7">
    <name type="scientific">Nostoc minutum NIES-26</name>
    <dbReference type="NCBI Taxonomy" id="1844469"/>
    <lineage>
        <taxon>Bacteria</taxon>
        <taxon>Bacillati</taxon>
        <taxon>Cyanobacteriota</taxon>
        <taxon>Cyanophyceae</taxon>
        <taxon>Nostocales</taxon>
        <taxon>Nostocaceae</taxon>
        <taxon>Nostoc</taxon>
    </lineage>
</organism>
<proteinExistence type="inferred from homology"/>
<comment type="subunit">
    <text evidence="4">The methyltransferase is composed of M and S polypeptides.</text>
</comment>
<name>A0A367RYG7_9NOSO</name>